<dbReference type="InterPro" id="IPR001060">
    <property type="entry name" value="FCH_dom"/>
</dbReference>
<dbReference type="InterPro" id="IPR057870">
    <property type="entry name" value="HR1_TOCA"/>
</dbReference>
<evidence type="ECO:0000256" key="2">
    <source>
        <dbReference type="ARBA" id="ARBA00004496"/>
    </source>
</evidence>
<reference evidence="11" key="1">
    <citation type="submission" date="2023-03" db="EMBL/GenBank/DDBJ databases">
        <authorList>
            <person name="Steffen K."/>
            <person name="Cardenas P."/>
        </authorList>
    </citation>
    <scope>NUCLEOTIDE SEQUENCE</scope>
</reference>
<dbReference type="Pfam" id="PF25610">
    <property type="entry name" value="HR1_TOCA"/>
    <property type="match status" value="1"/>
</dbReference>
<dbReference type="InterPro" id="IPR027267">
    <property type="entry name" value="AH/BAR_dom_sf"/>
</dbReference>
<dbReference type="Gene3D" id="1.20.1270.60">
    <property type="entry name" value="Arfaptin homology (AH) domain/BAR domain"/>
    <property type="match status" value="1"/>
</dbReference>
<evidence type="ECO:0000256" key="7">
    <source>
        <dbReference type="PROSITE-ProRule" id="PRU01077"/>
    </source>
</evidence>
<dbReference type="InterPro" id="IPR031160">
    <property type="entry name" value="F_BAR_dom"/>
</dbReference>
<dbReference type="GO" id="GO:0007165">
    <property type="term" value="P:signal transduction"/>
    <property type="evidence" value="ECO:0007669"/>
    <property type="project" value="InterPro"/>
</dbReference>
<feature type="region of interest" description="Disordered" evidence="8">
    <location>
        <begin position="134"/>
        <end position="157"/>
    </location>
</feature>
<dbReference type="SUPFAM" id="SSF103657">
    <property type="entry name" value="BAR/IMD domain-like"/>
    <property type="match status" value="1"/>
</dbReference>
<evidence type="ECO:0000259" key="9">
    <source>
        <dbReference type="PROSITE" id="PS51741"/>
    </source>
</evidence>
<name>A0AA35RN34_GEOBA</name>
<feature type="domain" description="F-BAR" evidence="9">
    <location>
        <begin position="1"/>
        <end position="255"/>
    </location>
</feature>
<evidence type="ECO:0000313" key="12">
    <source>
        <dbReference type="Proteomes" id="UP001174909"/>
    </source>
</evidence>
<dbReference type="InterPro" id="IPR011072">
    <property type="entry name" value="HR1_rho-bd"/>
</dbReference>
<dbReference type="Gene3D" id="6.10.140.470">
    <property type="match status" value="1"/>
</dbReference>
<sequence>PPQDGYEHACAHTEHGNEFVKKAASFVEKLIHVEQNYAKELRKLCKQYKRKDEETSKYSSVRCFAKLVTETNDLAGQRELVAEYWQAEVLDQMKVVIKDITAERKTHMIEGAKRINELKLTMDQLDKAKKHYERASEEAENAQNALEKADNDPNSTKAKIDKLTQVLRAKEAAAEESKNNYILQLENTNLKRRLHYNSEMPQVFQNMQDMNAKRMERFSSLVTQCAECNRRVFPVVNTCLDNVVQASAAVDPVKDNQLVIQERKTGYPIPGDEEFQQYGPKKINRRKPKKKVEPRPDFSHLPPEQRRKKLATKVNDFDSQISKATADRTAMEKMQNVYKENPKLGDPNSLGQSLEQTSQKIAALTEERDKFAAWLQEAHDSLLKASQGQQGGASPRPSPKNKKKNDKNGKSEPVPAQKAQAAP</sequence>
<keyword evidence="7" id="KW-0175">Coiled coil</keyword>
<comment type="similarity">
    <text evidence="3">Belongs to the FNBP1 family.</text>
</comment>
<comment type="subcellular location">
    <subcellularLocation>
        <location evidence="1">Cell membrane</location>
    </subcellularLocation>
    <subcellularLocation>
        <location evidence="2">Cytoplasm</location>
    </subcellularLocation>
</comment>
<dbReference type="PANTHER" id="PTHR15735:SF12">
    <property type="entry name" value="CDC42-INTERACTING PROTEIN 4, ISOFORM B"/>
    <property type="match status" value="1"/>
</dbReference>
<keyword evidence="4" id="KW-1003">Cell membrane</keyword>
<keyword evidence="5" id="KW-0963">Cytoplasm</keyword>
<dbReference type="Pfam" id="PF00611">
    <property type="entry name" value="FCH"/>
    <property type="match status" value="1"/>
</dbReference>
<feature type="domain" description="REM-1" evidence="10">
    <location>
        <begin position="300"/>
        <end position="377"/>
    </location>
</feature>
<dbReference type="AlphaFoldDB" id="A0AA35RN34"/>
<evidence type="ECO:0000256" key="1">
    <source>
        <dbReference type="ARBA" id="ARBA00004236"/>
    </source>
</evidence>
<dbReference type="GO" id="GO:0005737">
    <property type="term" value="C:cytoplasm"/>
    <property type="evidence" value="ECO:0007669"/>
    <property type="project" value="UniProtKB-SubCell"/>
</dbReference>
<feature type="region of interest" description="Disordered" evidence="8">
    <location>
        <begin position="381"/>
        <end position="423"/>
    </location>
</feature>
<evidence type="ECO:0000259" key="10">
    <source>
        <dbReference type="PROSITE" id="PS51860"/>
    </source>
</evidence>
<dbReference type="EMBL" id="CASHTH010001332">
    <property type="protein sequence ID" value="CAI8014107.1"/>
    <property type="molecule type" value="Genomic_DNA"/>
</dbReference>
<feature type="non-terminal residue" evidence="11">
    <location>
        <position position="423"/>
    </location>
</feature>
<dbReference type="GO" id="GO:0005886">
    <property type="term" value="C:plasma membrane"/>
    <property type="evidence" value="ECO:0007669"/>
    <property type="project" value="UniProtKB-SubCell"/>
</dbReference>
<evidence type="ECO:0000256" key="8">
    <source>
        <dbReference type="SAM" id="MobiDB-lite"/>
    </source>
</evidence>
<dbReference type="SMART" id="SM00055">
    <property type="entry name" value="FCH"/>
    <property type="match status" value="1"/>
</dbReference>
<feature type="region of interest" description="Disordered" evidence="8">
    <location>
        <begin position="270"/>
        <end position="307"/>
    </location>
</feature>
<dbReference type="Proteomes" id="UP001174909">
    <property type="component" value="Unassembled WGS sequence"/>
</dbReference>
<dbReference type="PANTHER" id="PTHR15735">
    <property type="entry name" value="FCH AND DOUBLE SH3 DOMAINS PROTEIN"/>
    <property type="match status" value="1"/>
</dbReference>
<evidence type="ECO:0000256" key="5">
    <source>
        <dbReference type="ARBA" id="ARBA00022490"/>
    </source>
</evidence>
<feature type="non-terminal residue" evidence="11">
    <location>
        <position position="1"/>
    </location>
</feature>
<comment type="caution">
    <text evidence="11">The sequence shown here is derived from an EMBL/GenBank/DDBJ whole genome shotgun (WGS) entry which is preliminary data.</text>
</comment>
<organism evidence="11 12">
    <name type="scientific">Geodia barretti</name>
    <name type="common">Barrett's horny sponge</name>
    <dbReference type="NCBI Taxonomy" id="519541"/>
    <lineage>
        <taxon>Eukaryota</taxon>
        <taxon>Metazoa</taxon>
        <taxon>Porifera</taxon>
        <taxon>Demospongiae</taxon>
        <taxon>Heteroscleromorpha</taxon>
        <taxon>Tetractinellida</taxon>
        <taxon>Astrophorina</taxon>
        <taxon>Geodiidae</taxon>
        <taxon>Geodia</taxon>
    </lineage>
</organism>
<dbReference type="PROSITE" id="PS51741">
    <property type="entry name" value="F_BAR"/>
    <property type="match status" value="1"/>
</dbReference>
<proteinExistence type="inferred from homology"/>
<protein>
    <submittedName>
        <fullName evidence="11">Formin-binding protein 1-like</fullName>
    </submittedName>
</protein>
<evidence type="ECO:0000256" key="6">
    <source>
        <dbReference type="ARBA" id="ARBA00023136"/>
    </source>
</evidence>
<keyword evidence="12" id="KW-1185">Reference proteome</keyword>
<keyword evidence="6" id="KW-0472">Membrane</keyword>
<gene>
    <name evidence="11" type="ORF">GBAR_LOCUS8852</name>
</gene>
<evidence type="ECO:0000256" key="4">
    <source>
        <dbReference type="ARBA" id="ARBA00022475"/>
    </source>
</evidence>
<accession>A0AA35RN34</accession>
<dbReference type="PROSITE" id="PS51860">
    <property type="entry name" value="REM_1"/>
    <property type="match status" value="1"/>
</dbReference>
<evidence type="ECO:0000256" key="3">
    <source>
        <dbReference type="ARBA" id="ARBA00009426"/>
    </source>
</evidence>
<evidence type="ECO:0000313" key="11">
    <source>
        <dbReference type="EMBL" id="CAI8014107.1"/>
    </source>
</evidence>